<keyword evidence="8" id="KW-0472">Membrane</keyword>
<evidence type="ECO:0000256" key="6">
    <source>
        <dbReference type="ARBA" id="ARBA00023033"/>
    </source>
</evidence>
<protein>
    <submittedName>
        <fullName evidence="9">Cytochrome P450 monooxygenase sdnH</fullName>
    </submittedName>
</protein>
<dbReference type="InterPro" id="IPR050121">
    <property type="entry name" value="Cytochrome_P450_monoxygenase"/>
</dbReference>
<gene>
    <name evidence="9" type="primary">sdnH_1</name>
    <name evidence="9" type="ORF">LARI1_G006409</name>
</gene>
<keyword evidence="8" id="KW-0812">Transmembrane</keyword>
<evidence type="ECO:0000256" key="2">
    <source>
        <dbReference type="ARBA" id="ARBA00010617"/>
    </source>
</evidence>
<sequence>MAAILVSAIDHLNRYVIAGLALSAVITVYSVYHIIYNLFFSPIAGFPGPKLAAATGWVEFYHDYFKQGAYIYEIEKMHKKYGPIVRINPEELSLHDPTFYNEIYCIESKRRTDNYNHFGKGIDFDGSHFLTTDHEAHRRRRKPLEPYFSRKGVMQLEKSVLHETVRKLEKRLQALQGTGDVVRLDYAFTAYTGDVIGKVCCEDREEFLENPEFAPYWYELLHSIIKSIPLFMGLPWIINIVNLIPESVITWADPRSKKMIEYKQLTNRHIEIAKSQKLHGTESKSEKPSLLRYLVNSDLPESELSVERLSKEAQVLLGAGTVSTARTLDFICYYILANKDIQAKLQNELRDIMADYPQQIPSFVQLEKLPYLTSLIKEGLRLSFGNMHRLPRVSPDVAIQYKQWTIPPGVPVGMSAYLQHVDPVAYENPFKFDPDRWMGEPSPLLARNYVPFTRGSRNCLGMNLAYAEMYLALAVLFRPGGPNFQLFETDESDIIQVHDFLLPLPRLDSKGMRVTIRSHDEK</sequence>
<feature type="transmembrane region" description="Helical" evidence="8">
    <location>
        <begin position="12"/>
        <end position="32"/>
    </location>
</feature>
<keyword evidence="5 7" id="KW-0408">Iron</keyword>
<evidence type="ECO:0000256" key="5">
    <source>
        <dbReference type="ARBA" id="ARBA00023004"/>
    </source>
</evidence>
<comment type="caution">
    <text evidence="9">The sequence shown here is derived from an EMBL/GenBank/DDBJ whole genome shotgun (WGS) entry which is preliminary data.</text>
</comment>
<dbReference type="PANTHER" id="PTHR24305">
    <property type="entry name" value="CYTOCHROME P450"/>
    <property type="match status" value="1"/>
</dbReference>
<name>A0A8T9B5F0_9HELO</name>
<dbReference type="InterPro" id="IPR036396">
    <property type="entry name" value="Cyt_P450_sf"/>
</dbReference>
<dbReference type="EMBL" id="QGMF01000580">
    <property type="protein sequence ID" value="TVY14965.1"/>
    <property type="molecule type" value="Genomic_DNA"/>
</dbReference>
<keyword evidence="10" id="KW-1185">Reference proteome</keyword>
<comment type="cofactor">
    <cofactor evidence="1 7">
        <name>heme</name>
        <dbReference type="ChEBI" id="CHEBI:30413"/>
    </cofactor>
</comment>
<evidence type="ECO:0000256" key="4">
    <source>
        <dbReference type="ARBA" id="ARBA00023002"/>
    </source>
</evidence>
<feature type="binding site" description="axial binding residue" evidence="7">
    <location>
        <position position="459"/>
    </location>
    <ligand>
        <name>heme</name>
        <dbReference type="ChEBI" id="CHEBI:30413"/>
    </ligand>
    <ligandPart>
        <name>Fe</name>
        <dbReference type="ChEBI" id="CHEBI:18248"/>
    </ligandPart>
</feature>
<dbReference type="AlphaFoldDB" id="A0A8T9B5F0"/>
<evidence type="ECO:0000313" key="9">
    <source>
        <dbReference type="EMBL" id="TVY14965.1"/>
    </source>
</evidence>
<dbReference type="PANTHER" id="PTHR24305:SF157">
    <property type="entry name" value="N-ACETYLTRYPTOPHAN 6-HYDROXYLASE IVOC-RELATED"/>
    <property type="match status" value="1"/>
</dbReference>
<keyword evidence="8" id="KW-1133">Transmembrane helix</keyword>
<evidence type="ECO:0000256" key="3">
    <source>
        <dbReference type="ARBA" id="ARBA00022723"/>
    </source>
</evidence>
<dbReference type="CDD" id="cd11062">
    <property type="entry name" value="CYP58-like"/>
    <property type="match status" value="1"/>
</dbReference>
<dbReference type="SUPFAM" id="SSF48264">
    <property type="entry name" value="Cytochrome P450"/>
    <property type="match status" value="1"/>
</dbReference>
<dbReference type="GO" id="GO:0004497">
    <property type="term" value="F:monooxygenase activity"/>
    <property type="evidence" value="ECO:0007669"/>
    <property type="project" value="UniProtKB-KW"/>
</dbReference>
<keyword evidence="6 9" id="KW-0503">Monooxygenase</keyword>
<evidence type="ECO:0000256" key="7">
    <source>
        <dbReference type="PIRSR" id="PIRSR602403-1"/>
    </source>
</evidence>
<comment type="similarity">
    <text evidence="2">Belongs to the cytochrome P450 family.</text>
</comment>
<dbReference type="InterPro" id="IPR002403">
    <property type="entry name" value="Cyt_P450_E_grp-IV"/>
</dbReference>
<keyword evidence="3 7" id="KW-0479">Metal-binding</keyword>
<keyword evidence="4" id="KW-0560">Oxidoreductase</keyword>
<dbReference type="GO" id="GO:0016705">
    <property type="term" value="F:oxidoreductase activity, acting on paired donors, with incorporation or reduction of molecular oxygen"/>
    <property type="evidence" value="ECO:0007669"/>
    <property type="project" value="InterPro"/>
</dbReference>
<dbReference type="OrthoDB" id="3945418at2759"/>
<dbReference type="PRINTS" id="PR00385">
    <property type="entry name" value="P450"/>
</dbReference>
<dbReference type="GO" id="GO:0020037">
    <property type="term" value="F:heme binding"/>
    <property type="evidence" value="ECO:0007669"/>
    <property type="project" value="InterPro"/>
</dbReference>
<evidence type="ECO:0000256" key="1">
    <source>
        <dbReference type="ARBA" id="ARBA00001971"/>
    </source>
</evidence>
<keyword evidence="7" id="KW-0349">Heme</keyword>
<dbReference type="Pfam" id="PF00067">
    <property type="entry name" value="p450"/>
    <property type="match status" value="1"/>
</dbReference>
<dbReference type="PRINTS" id="PR00465">
    <property type="entry name" value="EP450IV"/>
</dbReference>
<reference evidence="9 10" key="1">
    <citation type="submission" date="2018-05" db="EMBL/GenBank/DDBJ databases">
        <title>Whole genome sequencing for identification of molecular markers to develop diagnostic detection tools for the regulated plant pathogen Lachnellula willkommii.</title>
        <authorList>
            <person name="Giroux E."/>
            <person name="Bilodeau G."/>
        </authorList>
    </citation>
    <scope>NUCLEOTIDE SEQUENCE [LARGE SCALE GENOMIC DNA]</scope>
    <source>
        <strain evidence="9 10">CBS 203.66</strain>
    </source>
</reference>
<evidence type="ECO:0000313" key="10">
    <source>
        <dbReference type="Proteomes" id="UP000469559"/>
    </source>
</evidence>
<evidence type="ECO:0000256" key="8">
    <source>
        <dbReference type="SAM" id="Phobius"/>
    </source>
</evidence>
<accession>A0A8T9B5F0</accession>
<dbReference type="Gene3D" id="1.10.630.10">
    <property type="entry name" value="Cytochrome P450"/>
    <property type="match status" value="1"/>
</dbReference>
<dbReference type="GO" id="GO:0005506">
    <property type="term" value="F:iron ion binding"/>
    <property type="evidence" value="ECO:0007669"/>
    <property type="project" value="InterPro"/>
</dbReference>
<dbReference type="InterPro" id="IPR001128">
    <property type="entry name" value="Cyt_P450"/>
</dbReference>
<dbReference type="Proteomes" id="UP000469559">
    <property type="component" value="Unassembled WGS sequence"/>
</dbReference>
<proteinExistence type="inferred from homology"/>
<organism evidence="9 10">
    <name type="scientific">Lachnellula arida</name>
    <dbReference type="NCBI Taxonomy" id="1316785"/>
    <lineage>
        <taxon>Eukaryota</taxon>
        <taxon>Fungi</taxon>
        <taxon>Dikarya</taxon>
        <taxon>Ascomycota</taxon>
        <taxon>Pezizomycotina</taxon>
        <taxon>Leotiomycetes</taxon>
        <taxon>Helotiales</taxon>
        <taxon>Lachnaceae</taxon>
        <taxon>Lachnellula</taxon>
    </lineage>
</organism>